<evidence type="ECO:0000313" key="10">
    <source>
        <dbReference type="Proteomes" id="UP000054886"/>
    </source>
</evidence>
<evidence type="ECO:0000256" key="1">
    <source>
        <dbReference type="ARBA" id="ARBA00003757"/>
    </source>
</evidence>
<dbReference type="AlphaFoldDB" id="A0A0W0CC98"/>
<dbReference type="EMBL" id="LLZZ01000022">
    <property type="protein sequence ID" value="KTB12311.1"/>
    <property type="molecule type" value="Genomic_DNA"/>
</dbReference>
<proteinExistence type="inferred from homology"/>
<dbReference type="PANTHER" id="PTHR13391:SF0">
    <property type="entry name" value="PROTEIN MISATO HOMOLOG 1"/>
    <property type="match status" value="1"/>
</dbReference>
<evidence type="ECO:0000256" key="2">
    <source>
        <dbReference type="ARBA" id="ARBA00004173"/>
    </source>
</evidence>
<dbReference type="Pfam" id="PF10644">
    <property type="entry name" value="Misat_Tub_SegII"/>
    <property type="match status" value="1"/>
</dbReference>
<reference evidence="9 10" key="1">
    <citation type="submission" date="2015-10" db="EMBL/GenBank/DDBJ databases">
        <title>Draft genomes sequences of Candida glabrata isolates 1A, 1B, 2A, 2B, 3A and 3B.</title>
        <authorList>
            <person name="Haavelsrud O.E."/>
            <person name="Gaustad P."/>
        </authorList>
    </citation>
    <scope>NUCLEOTIDE SEQUENCE [LARGE SCALE GENOMIC DNA]</scope>
    <source>
        <strain evidence="9">910700640</strain>
    </source>
</reference>
<evidence type="ECO:0000256" key="6">
    <source>
        <dbReference type="ARBA" id="ARBA00023128"/>
    </source>
</evidence>
<dbReference type="PANTHER" id="PTHR13391">
    <property type="entry name" value="MITOCHONDRIAL DISTRIBUTION REGULATOR MISATO"/>
    <property type="match status" value="1"/>
</dbReference>
<dbReference type="SUPFAM" id="SSF52490">
    <property type="entry name" value="Tubulin nucleotide-binding domain-like"/>
    <property type="match status" value="1"/>
</dbReference>
<dbReference type="InterPro" id="IPR036525">
    <property type="entry name" value="Tubulin/FtsZ_GTPase_sf"/>
</dbReference>
<dbReference type="InterPro" id="IPR019605">
    <property type="entry name" value="Misato_II_tubulin-like"/>
</dbReference>
<evidence type="ECO:0000256" key="5">
    <source>
        <dbReference type="ARBA" id="ARBA00022030"/>
    </source>
</evidence>
<name>A0A0W0CC98_CANGB</name>
<comment type="caution">
    <text evidence="9">The sequence shown here is derived from an EMBL/GenBank/DDBJ whole genome shotgun (WGS) entry which is preliminary data.</text>
</comment>
<dbReference type="GO" id="GO:0007005">
    <property type="term" value="P:mitochondrion organization"/>
    <property type="evidence" value="ECO:0007669"/>
    <property type="project" value="InterPro"/>
</dbReference>
<gene>
    <name evidence="9" type="ORF">AO440_001259</name>
</gene>
<comment type="function">
    <text evidence="1">Involved in the partitioning of the mitochondrial organelle and mitochondrial DNA (mtDNA) inheritance.</text>
</comment>
<accession>A0A0W0CC98</accession>
<comment type="similarity">
    <text evidence="3">Belongs to the misato family.</text>
</comment>
<comment type="subcellular location">
    <subcellularLocation>
        <location evidence="2">Mitochondrion</location>
    </subcellularLocation>
</comment>
<dbReference type="Gene3D" id="3.40.50.1440">
    <property type="entry name" value="Tubulin/FtsZ, GTPase domain"/>
    <property type="match status" value="1"/>
</dbReference>
<dbReference type="VEuPathDB" id="FungiDB:GWK60_F03487"/>
<feature type="domain" description="DML1/Misato tubulin" evidence="8">
    <location>
        <begin position="120"/>
        <end position="301"/>
    </location>
</feature>
<sequence length="484" mass="56242">MHEVITISVSQRANHLATQFFNCRETLLYDNTKDKVNDPKIFLNPTIDRISKTVSYSPRALLWDAKTGNGSLGSYQYSDGSDYYFKNDDDKPSDGDLIQTHPVIPKSDYQRALDAGLPEPKLNNSNTKYWSDYARLIYQPSSFNILRDWYHDTDNPNRPDFKSLKDRRFDKFIIGEEEFKSNYLVDFFDTNLHHELEQCDTLQGFNIITDIDNGWGGFSSALLVELRNELPKNTYFSWAFHESDPYTVSYTRNTKVQFNKKTAEQIANKIRATTSLSQESDLFFPVYSDPEYSNWEIGSLVCPLFDGLNSVLDGTDTEKRRNMQYLSELIQNGDNNRKIISSANMIKKDRIIDYLYYSRFPTQSRKSSSAVSEFHVFSKCSISRSNKEMKDSAEIKDVTNKQINTYGYKFADTVSDQFKEDSNYELCLTSDERCRNVFKEYGDFVSKYIKYDDDREDMKNSLENTASAYEFGWYDDSDSGDDNY</sequence>
<evidence type="ECO:0000259" key="7">
    <source>
        <dbReference type="Pfam" id="PF10644"/>
    </source>
</evidence>
<dbReference type="Pfam" id="PF14881">
    <property type="entry name" value="Tubulin_3"/>
    <property type="match status" value="1"/>
</dbReference>
<protein>
    <recommendedName>
        <fullName evidence="4">Protein DML1</fullName>
    </recommendedName>
    <alternativeName>
        <fullName evidence="5">Protein dml1</fullName>
    </alternativeName>
</protein>
<keyword evidence="6" id="KW-0496">Mitochondrion</keyword>
<dbReference type="InterPro" id="IPR029209">
    <property type="entry name" value="DML1/Misato_tubulin"/>
</dbReference>
<evidence type="ECO:0000256" key="4">
    <source>
        <dbReference type="ARBA" id="ARBA00014097"/>
    </source>
</evidence>
<dbReference type="VEuPathDB" id="FungiDB:B1J91_F03795g"/>
<dbReference type="VEuPathDB" id="FungiDB:GVI51_F03487"/>
<dbReference type="InterPro" id="IPR049942">
    <property type="entry name" value="DML1/Misato"/>
</dbReference>
<feature type="domain" description="Misato Segment II tubulin-like" evidence="7">
    <location>
        <begin position="2"/>
        <end position="114"/>
    </location>
</feature>
<evidence type="ECO:0000256" key="3">
    <source>
        <dbReference type="ARBA" id="ARBA00008507"/>
    </source>
</evidence>
<dbReference type="GO" id="GO:0006276">
    <property type="term" value="P:plasmid maintenance"/>
    <property type="evidence" value="ECO:0007669"/>
    <property type="project" value="EnsemblFungi"/>
</dbReference>
<organism evidence="9 10">
    <name type="scientific">Candida glabrata</name>
    <name type="common">Yeast</name>
    <name type="synonym">Torulopsis glabrata</name>
    <dbReference type="NCBI Taxonomy" id="5478"/>
    <lineage>
        <taxon>Eukaryota</taxon>
        <taxon>Fungi</taxon>
        <taxon>Dikarya</taxon>
        <taxon>Ascomycota</taxon>
        <taxon>Saccharomycotina</taxon>
        <taxon>Saccharomycetes</taxon>
        <taxon>Saccharomycetales</taxon>
        <taxon>Saccharomycetaceae</taxon>
        <taxon>Nakaseomyces</taxon>
    </lineage>
</organism>
<dbReference type="VEuPathDB" id="FungiDB:CAGL0F03795g"/>
<dbReference type="GO" id="GO:0005739">
    <property type="term" value="C:mitochondrion"/>
    <property type="evidence" value="ECO:0007669"/>
    <property type="project" value="UniProtKB-SubCell"/>
</dbReference>
<dbReference type="Proteomes" id="UP000054886">
    <property type="component" value="Unassembled WGS sequence"/>
</dbReference>
<evidence type="ECO:0000259" key="8">
    <source>
        <dbReference type="Pfam" id="PF14881"/>
    </source>
</evidence>
<evidence type="ECO:0000313" key="9">
    <source>
        <dbReference type="EMBL" id="KTB12311.1"/>
    </source>
</evidence>